<dbReference type="GO" id="GO:0006741">
    <property type="term" value="P:NADP+ biosynthetic process"/>
    <property type="evidence" value="ECO:0007669"/>
    <property type="project" value="UniProtKB-UniRule"/>
</dbReference>
<feature type="active site" description="Proton acceptor" evidence="6">
    <location>
        <position position="78"/>
    </location>
</feature>
<dbReference type="GO" id="GO:0019674">
    <property type="term" value="P:NAD+ metabolic process"/>
    <property type="evidence" value="ECO:0007669"/>
    <property type="project" value="InterPro"/>
</dbReference>
<dbReference type="PATRIC" id="fig|546263.7.peg.1005"/>
<dbReference type="HOGENOM" id="CLU_008831_0_1_4"/>
<evidence type="ECO:0000256" key="2">
    <source>
        <dbReference type="ARBA" id="ARBA00022777"/>
    </source>
</evidence>
<comment type="catalytic activity">
    <reaction evidence="5 6">
        <text>NAD(+) + ATP = ADP + NADP(+) + H(+)</text>
        <dbReference type="Rhea" id="RHEA:18629"/>
        <dbReference type="ChEBI" id="CHEBI:15378"/>
        <dbReference type="ChEBI" id="CHEBI:30616"/>
        <dbReference type="ChEBI" id="CHEBI:57540"/>
        <dbReference type="ChEBI" id="CHEBI:58349"/>
        <dbReference type="ChEBI" id="CHEBI:456216"/>
        <dbReference type="EC" id="2.7.1.23"/>
    </reaction>
</comment>
<dbReference type="RefSeq" id="WP_040666366.1">
    <property type="nucleotide sequence ID" value="NZ_CP007726.1"/>
</dbReference>
<dbReference type="EMBL" id="CP007726">
    <property type="protein sequence ID" value="AJE18263.1"/>
    <property type="molecule type" value="Genomic_DNA"/>
</dbReference>
<feature type="binding site" evidence="6">
    <location>
        <begin position="152"/>
        <end position="153"/>
    </location>
    <ligand>
        <name>NAD(+)</name>
        <dbReference type="ChEBI" id="CHEBI:57540"/>
    </ligand>
</feature>
<evidence type="ECO:0000256" key="4">
    <source>
        <dbReference type="ARBA" id="ARBA00023027"/>
    </source>
</evidence>
<dbReference type="InterPro" id="IPR017438">
    <property type="entry name" value="ATP-NAD_kinase_N"/>
</dbReference>
<feature type="binding site" evidence="6">
    <location>
        <position position="251"/>
    </location>
    <ligand>
        <name>NAD(+)</name>
        <dbReference type="ChEBI" id="CHEBI:57540"/>
    </ligand>
</feature>
<evidence type="ECO:0000313" key="7">
    <source>
        <dbReference type="EMBL" id="AJE18263.1"/>
    </source>
</evidence>
<keyword evidence="8" id="KW-1185">Reference proteome</keyword>
<dbReference type="GO" id="GO:0003951">
    <property type="term" value="F:NAD+ kinase activity"/>
    <property type="evidence" value="ECO:0007669"/>
    <property type="project" value="UniProtKB-UniRule"/>
</dbReference>
<dbReference type="PANTHER" id="PTHR20275:SF0">
    <property type="entry name" value="NAD KINASE"/>
    <property type="match status" value="1"/>
</dbReference>
<dbReference type="SUPFAM" id="SSF111331">
    <property type="entry name" value="NAD kinase/diacylglycerol kinase-like"/>
    <property type="match status" value="1"/>
</dbReference>
<comment type="function">
    <text evidence="6">Involved in the regulation of the intracellular balance of NAD and NADP, and is a key enzyme in the biosynthesis of NADP. Catalyzes specifically the phosphorylation on 2'-hydroxyl of the adenosine moiety of NAD to yield NADP.</text>
</comment>
<feature type="binding site" evidence="6">
    <location>
        <position position="182"/>
    </location>
    <ligand>
        <name>NAD(+)</name>
        <dbReference type="ChEBI" id="CHEBI:57540"/>
    </ligand>
</feature>
<dbReference type="Gene3D" id="2.60.200.30">
    <property type="entry name" value="Probable inorganic polyphosphate/atp-NAD kinase, domain 2"/>
    <property type="match status" value="1"/>
</dbReference>
<keyword evidence="3 6" id="KW-0521">NADP</keyword>
<organism evidence="7 8">
    <name type="scientific">Neisseria elongata subsp. glycolytica ATCC 29315</name>
    <dbReference type="NCBI Taxonomy" id="546263"/>
    <lineage>
        <taxon>Bacteria</taxon>
        <taxon>Pseudomonadati</taxon>
        <taxon>Pseudomonadota</taxon>
        <taxon>Betaproteobacteria</taxon>
        <taxon>Neisseriales</taxon>
        <taxon>Neisseriaceae</taxon>
        <taxon>Neisseria</taxon>
    </lineage>
</organism>
<keyword evidence="1 6" id="KW-0808">Transferase</keyword>
<sequence>MITEFKRIGIVTRPQTPRIEVSLHELIDFLLAEKIDVFIDRESVDGGVVHPDDLPRCRLTDKDNIGRECGLVIVLGGDGTFLSAARKVAPYRIPLVGVNQGHLGFLTQVPREEMLKEIAGILTGKHQAEERILLETDLIRNGTHVKNSLALNDVVISRGGAGQMIEFETFINQEFVYTQRSDGLIVSTPTGSTAYALAAGGPILQASLRAFTLVPICPQSMTNRPIAVPDTCEIDILITKAGDARAHFDGQSYIDIQSGDMLRIRRYRHSLRILHPGTYRYYKTLRQKLHWGEQLVPISQHD</sequence>
<feature type="binding site" evidence="6">
    <location>
        <position position="180"/>
    </location>
    <ligand>
        <name>NAD(+)</name>
        <dbReference type="ChEBI" id="CHEBI:57540"/>
    </ligand>
</feature>
<gene>
    <name evidence="6" type="primary">nadK</name>
    <name evidence="7" type="ORF">NELON_04720</name>
</gene>
<comment type="caution">
    <text evidence="6">Lacks conserved residue(s) required for the propagation of feature annotation.</text>
</comment>
<keyword evidence="6" id="KW-0547">Nucleotide-binding</keyword>
<protein>
    <recommendedName>
        <fullName evidence="6">NAD kinase</fullName>
        <ecNumber evidence="6">2.7.1.23</ecNumber>
    </recommendedName>
    <alternativeName>
        <fullName evidence="6">ATP-dependent NAD kinase</fullName>
    </alternativeName>
</protein>
<evidence type="ECO:0000256" key="1">
    <source>
        <dbReference type="ARBA" id="ARBA00022679"/>
    </source>
</evidence>
<keyword evidence="4 6" id="KW-0520">NAD</keyword>
<keyword evidence="6" id="KW-0963">Cytoplasm</keyword>
<dbReference type="InterPro" id="IPR017437">
    <property type="entry name" value="ATP-NAD_kinase_PpnK-typ_C"/>
</dbReference>
<dbReference type="InterPro" id="IPR002504">
    <property type="entry name" value="NADK"/>
</dbReference>
<dbReference type="AlphaFoldDB" id="A0A0B5CGQ8"/>
<reference evidence="8" key="1">
    <citation type="submission" date="2014-05" db="EMBL/GenBank/DDBJ databases">
        <title>Complete Genome sequence of Neisseria elongata subsp. glycolytica.</title>
        <authorList>
            <person name="Veyrier F.J."/>
            <person name="Taha M.-K."/>
        </authorList>
    </citation>
    <scope>NUCLEOTIDE SEQUENCE [LARGE SCALE GENOMIC DNA]</scope>
    <source>
        <strain evidence="8">ATCC 29315</strain>
    </source>
</reference>
<reference evidence="7 8" key="2">
    <citation type="journal article" date="2015" name="PLoS Genet.">
        <title>Common Cell Shape Evolution of Two Nasopharyngeal Pathogens.</title>
        <authorList>
            <person name="Veyrier F.J."/>
            <person name="Biais N."/>
            <person name="Morales P."/>
            <person name="Belkacem N."/>
            <person name="Guilhen C."/>
            <person name="Ranjeva S."/>
            <person name="Sismeiro O."/>
            <person name="Pehau-Arnaudet G."/>
            <person name="Rocha E.P."/>
            <person name="Werts C."/>
            <person name="Taha M.K."/>
            <person name="Boneca I.G."/>
        </authorList>
    </citation>
    <scope>NUCLEOTIDE SEQUENCE [LARGE SCALE GENOMIC DNA]</scope>
    <source>
        <strain evidence="7 8">ATCC 29315</strain>
    </source>
</reference>
<comment type="subcellular location">
    <subcellularLocation>
        <location evidence="6">Cytoplasm</location>
    </subcellularLocation>
</comment>
<dbReference type="EC" id="2.7.1.23" evidence="6"/>
<dbReference type="KEGG" id="nel:NELON_04720"/>
<dbReference type="GO" id="GO:0051287">
    <property type="term" value="F:NAD binding"/>
    <property type="evidence" value="ECO:0007669"/>
    <property type="project" value="UniProtKB-ARBA"/>
</dbReference>
<dbReference type="GO" id="GO:0005737">
    <property type="term" value="C:cytoplasm"/>
    <property type="evidence" value="ECO:0007669"/>
    <property type="project" value="UniProtKB-SubCell"/>
</dbReference>
<name>A0A0B5CGQ8_NEIEG</name>
<comment type="similarity">
    <text evidence="6">Belongs to the NAD kinase family.</text>
</comment>
<keyword evidence="2 6" id="KW-0418">Kinase</keyword>
<dbReference type="GO" id="GO:0046872">
    <property type="term" value="F:metal ion binding"/>
    <property type="evidence" value="ECO:0007669"/>
    <property type="project" value="UniProtKB-UniRule"/>
</dbReference>
<dbReference type="Gene3D" id="3.40.50.10330">
    <property type="entry name" value="Probable inorganic polyphosphate/atp-NAD kinase, domain 1"/>
    <property type="match status" value="1"/>
</dbReference>
<dbReference type="Pfam" id="PF20143">
    <property type="entry name" value="NAD_kinase_C"/>
    <property type="match status" value="1"/>
</dbReference>
<comment type="cofactor">
    <cofactor evidence="6">
        <name>a divalent metal cation</name>
        <dbReference type="ChEBI" id="CHEBI:60240"/>
    </cofactor>
</comment>
<evidence type="ECO:0000313" key="8">
    <source>
        <dbReference type="Proteomes" id="UP000031392"/>
    </source>
</evidence>
<dbReference type="Proteomes" id="UP000031392">
    <property type="component" value="Chromosome"/>
</dbReference>
<dbReference type="InterPro" id="IPR016064">
    <property type="entry name" value="NAD/diacylglycerol_kinase_sf"/>
</dbReference>
<dbReference type="PANTHER" id="PTHR20275">
    <property type="entry name" value="NAD KINASE"/>
    <property type="match status" value="1"/>
</dbReference>
<dbReference type="HAMAP" id="MF_00361">
    <property type="entry name" value="NAD_kinase"/>
    <property type="match status" value="1"/>
</dbReference>
<evidence type="ECO:0000256" key="5">
    <source>
        <dbReference type="ARBA" id="ARBA00047925"/>
    </source>
</evidence>
<evidence type="ECO:0000256" key="3">
    <source>
        <dbReference type="ARBA" id="ARBA00022857"/>
    </source>
</evidence>
<accession>A0A0B5CGQ8</accession>
<dbReference type="GO" id="GO:0005524">
    <property type="term" value="F:ATP binding"/>
    <property type="evidence" value="ECO:0007669"/>
    <property type="project" value="UniProtKB-KW"/>
</dbReference>
<evidence type="ECO:0000256" key="6">
    <source>
        <dbReference type="HAMAP-Rule" id="MF_00361"/>
    </source>
</evidence>
<proteinExistence type="inferred from homology"/>
<dbReference type="Pfam" id="PF01513">
    <property type="entry name" value="NAD_kinase"/>
    <property type="match status" value="1"/>
</dbReference>
<feature type="binding site" evidence="6">
    <location>
        <begin position="78"/>
        <end position="79"/>
    </location>
    <ligand>
        <name>NAD(+)</name>
        <dbReference type="ChEBI" id="CHEBI:57540"/>
    </ligand>
</feature>
<keyword evidence="6" id="KW-0067">ATP-binding</keyword>